<organism evidence="1">
    <name type="scientific">Zea mays</name>
    <name type="common">Maize</name>
    <dbReference type="NCBI Taxonomy" id="4577"/>
    <lineage>
        <taxon>Eukaryota</taxon>
        <taxon>Viridiplantae</taxon>
        <taxon>Streptophyta</taxon>
        <taxon>Embryophyta</taxon>
        <taxon>Tracheophyta</taxon>
        <taxon>Spermatophyta</taxon>
        <taxon>Magnoliopsida</taxon>
        <taxon>Liliopsida</taxon>
        <taxon>Poales</taxon>
        <taxon>Poaceae</taxon>
        <taxon>PACMAD clade</taxon>
        <taxon>Panicoideae</taxon>
        <taxon>Andropogonodae</taxon>
        <taxon>Andropogoneae</taxon>
        <taxon>Tripsacinae</taxon>
        <taxon>Zea</taxon>
    </lineage>
</organism>
<accession>C0HIN1</accession>
<reference evidence="1" key="1">
    <citation type="journal article" date="2009" name="PLoS Genet.">
        <title>Sequencing, mapping, and analysis of 27,455 maize full-length cDNAs.</title>
        <authorList>
            <person name="Soderlund C."/>
            <person name="Descour A."/>
            <person name="Kudrna D."/>
            <person name="Bomhoff M."/>
            <person name="Boyd L."/>
            <person name="Currie J."/>
            <person name="Angelova A."/>
            <person name="Collura K."/>
            <person name="Wissotski M."/>
            <person name="Ashley E."/>
            <person name="Morrow D."/>
            <person name="Fernandes J."/>
            <person name="Walbot V."/>
            <person name="Yu Y."/>
        </authorList>
    </citation>
    <scope>NUCLEOTIDE SEQUENCE</scope>
    <source>
        <strain evidence="1">B73</strain>
    </source>
</reference>
<sequence>MARGRPSRHGRTDGLGLAEEAADDLGAGAVVVHAGHEVRQAVAQIVHLPVQALDVAAGLLEQLRRRRLHITSYAHHRCFVYIIRRSTTISWLGASELPAANSTLYAYLQ</sequence>
<dbReference type="HOGENOM" id="CLU_2187787_0_0_1"/>
<dbReference type="EMBL" id="BT062187">
    <property type="protein sequence ID" value="ACN26884.1"/>
    <property type="molecule type" value="mRNA"/>
</dbReference>
<dbReference type="AlphaFoldDB" id="C0HIN1"/>
<reference evidence="1" key="2">
    <citation type="submission" date="2012-06" db="EMBL/GenBank/DDBJ databases">
        <authorList>
            <person name="Yu Y."/>
            <person name="Currie J."/>
            <person name="Lomeli R."/>
            <person name="Angelova A."/>
            <person name="Collura K."/>
            <person name="Wissotski M."/>
            <person name="Campos D."/>
            <person name="Kudrna D."/>
            <person name="Golser W."/>
            <person name="Ashely E."/>
            <person name="Descour A."/>
            <person name="Fernandes J."/>
            <person name="Soderlund C."/>
            <person name="Walbot V."/>
        </authorList>
    </citation>
    <scope>NUCLEOTIDE SEQUENCE</scope>
    <source>
        <strain evidence="1">B73</strain>
    </source>
</reference>
<protein>
    <submittedName>
        <fullName evidence="1">Uncharacterized protein</fullName>
    </submittedName>
</protein>
<evidence type="ECO:0000313" key="1">
    <source>
        <dbReference type="EMBL" id="ACN26884.1"/>
    </source>
</evidence>
<proteinExistence type="evidence at transcript level"/>
<name>C0HIN1_MAIZE</name>